<organism evidence="2 3">
    <name type="scientific">Ascobolus immersus RN42</name>
    <dbReference type="NCBI Taxonomy" id="1160509"/>
    <lineage>
        <taxon>Eukaryota</taxon>
        <taxon>Fungi</taxon>
        <taxon>Dikarya</taxon>
        <taxon>Ascomycota</taxon>
        <taxon>Pezizomycotina</taxon>
        <taxon>Pezizomycetes</taxon>
        <taxon>Pezizales</taxon>
        <taxon>Ascobolaceae</taxon>
        <taxon>Ascobolus</taxon>
    </lineage>
</organism>
<dbReference type="PANTHER" id="PTHR42912">
    <property type="entry name" value="METHYLTRANSFERASE"/>
    <property type="match status" value="1"/>
</dbReference>
<gene>
    <name evidence="2" type="ORF">BJ508DRAFT_304547</name>
</gene>
<accession>A0A3N4IC44</accession>
<feature type="compositionally biased region" description="Low complexity" evidence="1">
    <location>
        <begin position="17"/>
        <end position="30"/>
    </location>
</feature>
<keyword evidence="3" id="KW-1185">Reference proteome</keyword>
<evidence type="ECO:0000313" key="3">
    <source>
        <dbReference type="Proteomes" id="UP000275078"/>
    </source>
</evidence>
<dbReference type="EMBL" id="ML119663">
    <property type="protein sequence ID" value="RPA83673.1"/>
    <property type="molecule type" value="Genomic_DNA"/>
</dbReference>
<evidence type="ECO:0000256" key="1">
    <source>
        <dbReference type="SAM" id="MobiDB-lite"/>
    </source>
</evidence>
<reference evidence="2 3" key="1">
    <citation type="journal article" date="2018" name="Nat. Ecol. Evol.">
        <title>Pezizomycetes genomes reveal the molecular basis of ectomycorrhizal truffle lifestyle.</title>
        <authorList>
            <person name="Murat C."/>
            <person name="Payen T."/>
            <person name="Noel B."/>
            <person name="Kuo A."/>
            <person name="Morin E."/>
            <person name="Chen J."/>
            <person name="Kohler A."/>
            <person name="Krizsan K."/>
            <person name="Balestrini R."/>
            <person name="Da Silva C."/>
            <person name="Montanini B."/>
            <person name="Hainaut M."/>
            <person name="Levati E."/>
            <person name="Barry K.W."/>
            <person name="Belfiori B."/>
            <person name="Cichocki N."/>
            <person name="Clum A."/>
            <person name="Dockter R.B."/>
            <person name="Fauchery L."/>
            <person name="Guy J."/>
            <person name="Iotti M."/>
            <person name="Le Tacon F."/>
            <person name="Lindquist E.A."/>
            <person name="Lipzen A."/>
            <person name="Malagnac F."/>
            <person name="Mello A."/>
            <person name="Molinier V."/>
            <person name="Miyauchi S."/>
            <person name="Poulain J."/>
            <person name="Riccioni C."/>
            <person name="Rubini A."/>
            <person name="Sitrit Y."/>
            <person name="Splivallo R."/>
            <person name="Traeger S."/>
            <person name="Wang M."/>
            <person name="Zifcakova L."/>
            <person name="Wipf D."/>
            <person name="Zambonelli A."/>
            <person name="Paolocci F."/>
            <person name="Nowrousian M."/>
            <person name="Ottonello S."/>
            <person name="Baldrian P."/>
            <person name="Spatafora J.W."/>
            <person name="Henrissat B."/>
            <person name="Nagy L.G."/>
            <person name="Aury J.M."/>
            <person name="Wincker P."/>
            <person name="Grigoriev I.V."/>
            <person name="Bonfante P."/>
            <person name="Martin F.M."/>
        </authorList>
    </citation>
    <scope>NUCLEOTIDE SEQUENCE [LARGE SCALE GENOMIC DNA]</scope>
    <source>
        <strain evidence="2 3">RN42</strain>
    </source>
</reference>
<dbReference type="AlphaFoldDB" id="A0A3N4IC44"/>
<dbReference type="GO" id="GO:0032259">
    <property type="term" value="P:methylation"/>
    <property type="evidence" value="ECO:0007669"/>
    <property type="project" value="UniProtKB-KW"/>
</dbReference>
<dbReference type="SUPFAM" id="SSF53335">
    <property type="entry name" value="S-adenosyl-L-methionine-dependent methyltransferases"/>
    <property type="match status" value="1"/>
</dbReference>
<dbReference type="InterPro" id="IPR050508">
    <property type="entry name" value="Methyltransf_Superfamily"/>
</dbReference>
<dbReference type="STRING" id="1160509.A0A3N4IC44"/>
<protein>
    <submittedName>
        <fullName evidence="2">S-adenosyl-L-methionine-dependent methyltransferase</fullName>
    </submittedName>
</protein>
<feature type="compositionally biased region" description="Pro residues" evidence="1">
    <location>
        <begin position="54"/>
        <end position="64"/>
    </location>
</feature>
<dbReference type="Pfam" id="PF13489">
    <property type="entry name" value="Methyltransf_23"/>
    <property type="match status" value="1"/>
</dbReference>
<dbReference type="Gene3D" id="3.40.50.150">
    <property type="entry name" value="Vaccinia Virus protein VP39"/>
    <property type="match status" value="1"/>
</dbReference>
<keyword evidence="2" id="KW-0489">Methyltransferase</keyword>
<sequence>MGKRSPPFEPAQPPKQTAKANVKAKPTNKPNKPKHTGTFPHPPEPVPASVHPIKPSPHVVPPPLQSATTRPLPGSAPISSVPHPPFPTGPLPHNPLLRGHPGYIPPGPPPKSNLRKYAPYAISALALYGFTAYTFYLYTSTTTALSKSTPSPSDPSQQPDLSPTFDKIASTYDKDIKWSERTMGINLLRWWVVRGLEGDVIELGVGTGRNLKYYNYGFKSTEPGRLGVLKGLFSNIFSFSETDGKVTKGVRSLTLLDPSPEMLAVCRRGILDRFGSEKARRLVGDKASIDTATLTSHPAITEAFKSLPITLLQSQATPSLRPHPPGTPEGTKFDTALQTFLLCSLPDPVAELRWLGTIVKPGGRIVLIEHGRSDTMEWLNGWIDKMAGGHAERWGCWFNRDVVGLVEQSGLKVRKVRRLHFGTTVWVEAEPPVEEVGVKDKVVETVAAALNKANIEPKPSSADLRTSFPCFRFRQYQVGAPVTAEDQYLGLFPIRRPGSNFYLLRILYRYVISDGAVLPSEEGIEEELLWRLYKYKDHPKYRLGHVAWPAASGHKASGSK</sequence>
<dbReference type="Proteomes" id="UP000275078">
    <property type="component" value="Unassembled WGS sequence"/>
</dbReference>
<feature type="region of interest" description="Disordered" evidence="1">
    <location>
        <begin position="1"/>
        <end position="80"/>
    </location>
</feature>
<dbReference type="OrthoDB" id="416496at2759"/>
<dbReference type="GO" id="GO:0008168">
    <property type="term" value="F:methyltransferase activity"/>
    <property type="evidence" value="ECO:0007669"/>
    <property type="project" value="UniProtKB-KW"/>
</dbReference>
<keyword evidence="2" id="KW-0808">Transferase</keyword>
<dbReference type="PANTHER" id="PTHR42912:SF83">
    <property type="entry name" value="METHYLTRANSFERASE TYPE 11 DOMAIN-CONTAINING PROTEIN"/>
    <property type="match status" value="1"/>
</dbReference>
<dbReference type="InterPro" id="IPR029063">
    <property type="entry name" value="SAM-dependent_MTases_sf"/>
</dbReference>
<evidence type="ECO:0000313" key="2">
    <source>
        <dbReference type="EMBL" id="RPA83673.1"/>
    </source>
</evidence>
<name>A0A3N4IC44_ASCIM</name>
<proteinExistence type="predicted"/>